<keyword evidence="2" id="KW-1185">Reference proteome</keyword>
<evidence type="ECO:0000313" key="2">
    <source>
        <dbReference type="Proteomes" id="UP000252884"/>
    </source>
</evidence>
<comment type="caution">
    <text evidence="1">The sequence shown here is derived from an EMBL/GenBank/DDBJ whole genome shotgun (WGS) entry which is preliminary data.</text>
</comment>
<proteinExistence type="predicted"/>
<dbReference type="Pfam" id="PF06666">
    <property type="entry name" value="DUF1173"/>
    <property type="match status" value="1"/>
</dbReference>
<dbReference type="EMBL" id="QPJK01000010">
    <property type="protein sequence ID" value="RCW66897.1"/>
    <property type="molecule type" value="Genomic_DNA"/>
</dbReference>
<organism evidence="1 2">
    <name type="scientific">Pseudorhodoferax soli</name>
    <dbReference type="NCBI Taxonomy" id="545864"/>
    <lineage>
        <taxon>Bacteria</taxon>
        <taxon>Pseudomonadati</taxon>
        <taxon>Pseudomonadota</taxon>
        <taxon>Betaproteobacteria</taxon>
        <taxon>Burkholderiales</taxon>
        <taxon>Comamonadaceae</taxon>
    </lineage>
</organism>
<sequence>METTALPCDLDALGDAQQFALYGRTWSLNDPEFQHALARAHQTGDRPRCLCTPAGLDMYVARHQRYRVKRLPDSGPQHHPTCPSYEPDGACSGLGPLVGDAVRDAGSDRVELRVDFPWVRLQGRAVPPGPPGERGEVANPRARMSLRAVLHYLFERAGFNRWTPAMAGKRHQGVLHKYLMEVAAGIAVKGVPLADRLYVPERFDERRMAEVAVRRSEKLAITHPQDGCAPMALMVGDFKCCEPGDLARRLWIRHMPDLPLLLAPQGWQRLVRVHRPLLEAHDADGGRRLRLVVAALVRAHRSLGFEIDTACLMLTSRDWIPLEGLSELTLVEALVAQQRRFFKPLRYDAPTAALFANALLLDAGPRPVALHLLSAFMPAPDRVAKEHLVQADTGSAWVWSVEQSMPQFPLPAALR</sequence>
<protein>
    <submittedName>
        <fullName evidence="1">Uncharacterized protein DUF1173</fullName>
    </submittedName>
</protein>
<evidence type="ECO:0000313" key="1">
    <source>
        <dbReference type="EMBL" id="RCW66897.1"/>
    </source>
</evidence>
<reference evidence="1 2" key="1">
    <citation type="submission" date="2018-07" db="EMBL/GenBank/DDBJ databases">
        <title>Genomic Encyclopedia of Type Strains, Phase IV (KMG-IV): sequencing the most valuable type-strain genomes for metagenomic binning, comparative biology and taxonomic classification.</title>
        <authorList>
            <person name="Goeker M."/>
        </authorList>
    </citation>
    <scope>NUCLEOTIDE SEQUENCE [LARGE SCALE GENOMIC DNA]</scope>
    <source>
        <strain evidence="1 2">DSM 21634</strain>
    </source>
</reference>
<gene>
    <name evidence="1" type="ORF">DES41_110262</name>
</gene>
<dbReference type="AlphaFoldDB" id="A0A368XK85"/>
<name>A0A368XK85_9BURK</name>
<accession>A0A368XK85</accession>
<dbReference type="Proteomes" id="UP000252884">
    <property type="component" value="Unassembled WGS sequence"/>
</dbReference>
<dbReference type="InterPro" id="IPR009553">
    <property type="entry name" value="DUF1173"/>
</dbReference>